<dbReference type="EMBL" id="JAVDWQ010000002">
    <property type="protein sequence ID" value="MDR7208932.1"/>
    <property type="molecule type" value="Genomic_DNA"/>
</dbReference>
<keyword evidence="2" id="KW-1185">Reference proteome</keyword>
<reference evidence="1 2" key="1">
    <citation type="submission" date="2023-07" db="EMBL/GenBank/DDBJ databases">
        <title>Sorghum-associated microbial communities from plants grown in Nebraska, USA.</title>
        <authorList>
            <person name="Schachtman D."/>
        </authorList>
    </citation>
    <scope>NUCLEOTIDE SEQUENCE [LARGE SCALE GENOMIC DNA]</scope>
    <source>
        <strain evidence="1 2">4129</strain>
    </source>
</reference>
<dbReference type="Proteomes" id="UP001269081">
    <property type="component" value="Unassembled WGS sequence"/>
</dbReference>
<protein>
    <submittedName>
        <fullName evidence="1">ABC-type lipopolysaccharide export system ATPase subunit</fullName>
    </submittedName>
</protein>
<organism evidence="1 2">
    <name type="scientific">Flavobacterium piscis</name>
    <dbReference type="NCBI Taxonomy" id="1114874"/>
    <lineage>
        <taxon>Bacteria</taxon>
        <taxon>Pseudomonadati</taxon>
        <taxon>Bacteroidota</taxon>
        <taxon>Flavobacteriia</taxon>
        <taxon>Flavobacteriales</taxon>
        <taxon>Flavobacteriaceae</taxon>
        <taxon>Flavobacterium</taxon>
    </lineage>
</organism>
<gene>
    <name evidence="1" type="ORF">J2W48_000862</name>
</gene>
<evidence type="ECO:0000313" key="2">
    <source>
        <dbReference type="Proteomes" id="UP001269081"/>
    </source>
</evidence>
<accession>A0ABU1Y3Y1</accession>
<sequence>MKTDIPEELVEDEMVRCVYLGQNLELRKNKLEF</sequence>
<evidence type="ECO:0000313" key="1">
    <source>
        <dbReference type="EMBL" id="MDR7208932.1"/>
    </source>
</evidence>
<comment type="caution">
    <text evidence="1">The sequence shown here is derived from an EMBL/GenBank/DDBJ whole genome shotgun (WGS) entry which is preliminary data.</text>
</comment>
<proteinExistence type="predicted"/>
<name>A0ABU1Y3Y1_9FLAO</name>